<gene>
    <name evidence="1" type="ORF">L873DRAFT_1821350</name>
</gene>
<proteinExistence type="predicted"/>
<evidence type="ECO:0000313" key="1">
    <source>
        <dbReference type="EMBL" id="RPA90296.1"/>
    </source>
</evidence>
<keyword evidence="2" id="KW-1185">Reference proteome</keyword>
<evidence type="ECO:0008006" key="3">
    <source>
        <dbReference type="Google" id="ProtNLM"/>
    </source>
</evidence>
<evidence type="ECO:0000313" key="2">
    <source>
        <dbReference type="Proteomes" id="UP000276215"/>
    </source>
</evidence>
<dbReference type="Proteomes" id="UP000276215">
    <property type="component" value="Unassembled WGS sequence"/>
</dbReference>
<dbReference type="AlphaFoldDB" id="A0A3N4IWN8"/>
<protein>
    <recommendedName>
        <fullName evidence="3">HTH psq-type domain-containing protein</fullName>
    </recommendedName>
</protein>
<dbReference type="EMBL" id="ML120531">
    <property type="protein sequence ID" value="RPA90296.1"/>
    <property type="molecule type" value="Genomic_DNA"/>
</dbReference>
<organism evidence="1 2">
    <name type="scientific">Choiromyces venosus 120613-1</name>
    <dbReference type="NCBI Taxonomy" id="1336337"/>
    <lineage>
        <taxon>Eukaryota</taxon>
        <taxon>Fungi</taxon>
        <taxon>Dikarya</taxon>
        <taxon>Ascomycota</taxon>
        <taxon>Pezizomycotina</taxon>
        <taxon>Pezizomycetes</taxon>
        <taxon>Pezizales</taxon>
        <taxon>Tuberaceae</taxon>
        <taxon>Choiromyces</taxon>
    </lineage>
</organism>
<name>A0A3N4IWN8_9PEZI</name>
<dbReference type="OrthoDB" id="5396311at2759"/>
<sequence length="94" mass="10563">MPKRAVGAGLKKVQIKSEKDTILLEKRIALVIQAFQKGNYPSITATAQAFDLPKSTLAYQLNSERVSQHVAHIEQQLLTLVEEKAIVHWVKKLD</sequence>
<accession>A0A3N4IWN8</accession>
<feature type="non-terminal residue" evidence="1">
    <location>
        <position position="94"/>
    </location>
</feature>
<reference evidence="1 2" key="1">
    <citation type="journal article" date="2018" name="Nat. Ecol. Evol.">
        <title>Pezizomycetes genomes reveal the molecular basis of ectomycorrhizal truffle lifestyle.</title>
        <authorList>
            <person name="Murat C."/>
            <person name="Payen T."/>
            <person name="Noel B."/>
            <person name="Kuo A."/>
            <person name="Morin E."/>
            <person name="Chen J."/>
            <person name="Kohler A."/>
            <person name="Krizsan K."/>
            <person name="Balestrini R."/>
            <person name="Da Silva C."/>
            <person name="Montanini B."/>
            <person name="Hainaut M."/>
            <person name="Levati E."/>
            <person name="Barry K.W."/>
            <person name="Belfiori B."/>
            <person name="Cichocki N."/>
            <person name="Clum A."/>
            <person name="Dockter R.B."/>
            <person name="Fauchery L."/>
            <person name="Guy J."/>
            <person name="Iotti M."/>
            <person name="Le Tacon F."/>
            <person name="Lindquist E.A."/>
            <person name="Lipzen A."/>
            <person name="Malagnac F."/>
            <person name="Mello A."/>
            <person name="Molinier V."/>
            <person name="Miyauchi S."/>
            <person name="Poulain J."/>
            <person name="Riccioni C."/>
            <person name="Rubini A."/>
            <person name="Sitrit Y."/>
            <person name="Splivallo R."/>
            <person name="Traeger S."/>
            <person name="Wang M."/>
            <person name="Zifcakova L."/>
            <person name="Wipf D."/>
            <person name="Zambonelli A."/>
            <person name="Paolocci F."/>
            <person name="Nowrousian M."/>
            <person name="Ottonello S."/>
            <person name="Baldrian P."/>
            <person name="Spatafora J.W."/>
            <person name="Henrissat B."/>
            <person name="Nagy L.G."/>
            <person name="Aury J.M."/>
            <person name="Wincker P."/>
            <person name="Grigoriev I.V."/>
            <person name="Bonfante P."/>
            <person name="Martin F.M."/>
        </authorList>
    </citation>
    <scope>NUCLEOTIDE SEQUENCE [LARGE SCALE GENOMIC DNA]</scope>
    <source>
        <strain evidence="1 2">120613-1</strain>
    </source>
</reference>